<accession>A0A1E5QBB7</accession>
<gene>
    <name evidence="6" type="ORF">BEN30_04325</name>
</gene>
<reference evidence="7" key="1">
    <citation type="submission" date="2016-07" db="EMBL/GenBank/DDBJ databases">
        <authorList>
            <person name="Florea S."/>
            <person name="Webb J.S."/>
            <person name="Jaromczyk J."/>
            <person name="Schardl C.L."/>
        </authorList>
    </citation>
    <scope>NUCLEOTIDE SEQUENCE [LARGE SCALE GENOMIC DNA]</scope>
    <source>
        <strain evidence="7">MV-1</strain>
    </source>
</reference>
<organism evidence="6 7">
    <name type="scientific">Magnetovibrio blakemorei</name>
    <dbReference type="NCBI Taxonomy" id="28181"/>
    <lineage>
        <taxon>Bacteria</taxon>
        <taxon>Pseudomonadati</taxon>
        <taxon>Pseudomonadota</taxon>
        <taxon>Alphaproteobacteria</taxon>
        <taxon>Rhodospirillales</taxon>
        <taxon>Magnetovibrionaceae</taxon>
        <taxon>Magnetovibrio</taxon>
    </lineage>
</organism>
<dbReference type="PANTHER" id="PTHR33705">
    <property type="entry name" value="PHOSPHOCARRIER PROTEIN HPR"/>
    <property type="match status" value="1"/>
</dbReference>
<dbReference type="Gene3D" id="3.30.1340.10">
    <property type="entry name" value="HPr-like"/>
    <property type="match status" value="1"/>
</dbReference>
<proteinExistence type="inferred from homology"/>
<dbReference type="AlphaFoldDB" id="A0A1E5QBB7"/>
<sequence length="97" mass="9979">MNASPNAQVLERTITIRNQRGLHARAAAKFVKLAGQFDAEITVTKDGQSVSGGSIMGLMMLAAGIGSSIFVSITGAEHAAAMAAIEALIDDKFGEGC</sequence>
<evidence type="ECO:0000313" key="7">
    <source>
        <dbReference type="Proteomes" id="UP000095347"/>
    </source>
</evidence>
<dbReference type="GO" id="GO:0005737">
    <property type="term" value="C:cytoplasm"/>
    <property type="evidence" value="ECO:0007669"/>
    <property type="project" value="UniProtKB-SubCell"/>
</dbReference>
<dbReference type="GO" id="GO:0009401">
    <property type="term" value="P:phosphoenolpyruvate-dependent sugar phosphotransferase system"/>
    <property type="evidence" value="ECO:0007669"/>
    <property type="project" value="UniProtKB-KW"/>
</dbReference>
<evidence type="ECO:0000256" key="1">
    <source>
        <dbReference type="ARBA" id="ARBA00004496"/>
    </source>
</evidence>
<evidence type="ECO:0000256" key="4">
    <source>
        <dbReference type="ARBA" id="ARBA00022683"/>
    </source>
</evidence>
<dbReference type="EMBL" id="MCGG01000008">
    <property type="protein sequence ID" value="OEJ69309.1"/>
    <property type="molecule type" value="Genomic_DNA"/>
</dbReference>
<dbReference type="PROSITE" id="PS51350">
    <property type="entry name" value="PTS_HPR_DOM"/>
    <property type="match status" value="1"/>
</dbReference>
<dbReference type="Pfam" id="PF00381">
    <property type="entry name" value="PTS-HPr"/>
    <property type="match status" value="1"/>
</dbReference>
<feature type="domain" description="HPr" evidence="5">
    <location>
        <begin position="9"/>
        <end position="96"/>
    </location>
</feature>
<name>A0A1E5QBB7_9PROT</name>
<dbReference type="NCBIfam" id="TIGR01003">
    <property type="entry name" value="PTS_HPr_family"/>
    <property type="match status" value="1"/>
</dbReference>
<evidence type="ECO:0000259" key="5">
    <source>
        <dbReference type="PROSITE" id="PS51350"/>
    </source>
</evidence>
<dbReference type="PRINTS" id="PR00107">
    <property type="entry name" value="PHOSPHOCPHPR"/>
</dbReference>
<evidence type="ECO:0000313" key="6">
    <source>
        <dbReference type="EMBL" id="OEJ69309.1"/>
    </source>
</evidence>
<dbReference type="InterPro" id="IPR000032">
    <property type="entry name" value="HPr-like"/>
</dbReference>
<dbReference type="PANTHER" id="PTHR33705:SF2">
    <property type="entry name" value="PHOSPHOCARRIER PROTEIN NPR"/>
    <property type="match status" value="1"/>
</dbReference>
<dbReference type="RefSeq" id="WP_069956773.1">
    <property type="nucleotide sequence ID" value="NZ_MCGG01000008.1"/>
</dbReference>
<dbReference type="InterPro" id="IPR035895">
    <property type="entry name" value="HPr-like_sf"/>
</dbReference>
<keyword evidence="4" id="KW-0598">Phosphotransferase system</keyword>
<comment type="subcellular location">
    <subcellularLocation>
        <location evidence="1">Cytoplasm</location>
    </subcellularLocation>
</comment>
<dbReference type="Proteomes" id="UP000095347">
    <property type="component" value="Unassembled WGS sequence"/>
</dbReference>
<evidence type="ECO:0000256" key="2">
    <source>
        <dbReference type="ARBA" id="ARBA00010736"/>
    </source>
</evidence>
<dbReference type="STRING" id="28181.BEN30_04325"/>
<dbReference type="SUPFAM" id="SSF55594">
    <property type="entry name" value="HPr-like"/>
    <property type="match status" value="1"/>
</dbReference>
<dbReference type="InterPro" id="IPR001020">
    <property type="entry name" value="PTS_HPr_His_P_site"/>
</dbReference>
<dbReference type="InterPro" id="IPR050399">
    <property type="entry name" value="HPr"/>
</dbReference>
<dbReference type="CDD" id="cd00367">
    <property type="entry name" value="PTS-HPr_like"/>
    <property type="match status" value="1"/>
</dbReference>
<keyword evidence="3" id="KW-0963">Cytoplasm</keyword>
<keyword evidence="7" id="KW-1185">Reference proteome</keyword>
<evidence type="ECO:0000256" key="3">
    <source>
        <dbReference type="ARBA" id="ARBA00022490"/>
    </source>
</evidence>
<comment type="similarity">
    <text evidence="2">Belongs to the HPr family.</text>
</comment>
<dbReference type="PROSITE" id="PS00369">
    <property type="entry name" value="PTS_HPR_HIS"/>
    <property type="match status" value="1"/>
</dbReference>
<protein>
    <recommendedName>
        <fullName evidence="5">HPr domain-containing protein</fullName>
    </recommendedName>
</protein>
<comment type="caution">
    <text evidence="6">The sequence shown here is derived from an EMBL/GenBank/DDBJ whole genome shotgun (WGS) entry which is preliminary data.</text>
</comment>
<dbReference type="OrthoDB" id="9798965at2"/>